<organism evidence="2 3">
    <name type="scientific">Lithohypha guttulata</name>
    <dbReference type="NCBI Taxonomy" id="1690604"/>
    <lineage>
        <taxon>Eukaryota</taxon>
        <taxon>Fungi</taxon>
        <taxon>Dikarya</taxon>
        <taxon>Ascomycota</taxon>
        <taxon>Pezizomycotina</taxon>
        <taxon>Eurotiomycetes</taxon>
        <taxon>Chaetothyriomycetidae</taxon>
        <taxon>Chaetothyriales</taxon>
        <taxon>Trichomeriaceae</taxon>
        <taxon>Lithohypha</taxon>
    </lineage>
</organism>
<feature type="compositionally biased region" description="Basic and acidic residues" evidence="1">
    <location>
        <begin position="141"/>
        <end position="150"/>
    </location>
</feature>
<evidence type="ECO:0000256" key="1">
    <source>
        <dbReference type="SAM" id="MobiDB-lite"/>
    </source>
</evidence>
<feature type="compositionally biased region" description="Polar residues" evidence="1">
    <location>
        <begin position="263"/>
        <end position="281"/>
    </location>
</feature>
<feature type="region of interest" description="Disordered" evidence="1">
    <location>
        <begin position="263"/>
        <end position="322"/>
    </location>
</feature>
<feature type="region of interest" description="Disordered" evidence="1">
    <location>
        <begin position="77"/>
        <end position="162"/>
    </location>
</feature>
<proteinExistence type="predicted"/>
<sequence length="322" mass="35222">MAMRARGLSLKQPRKYLGDPHDPHFIPKSPIIERPKISEKNEAELRRMCALALADVPHSDDMTDDPFRYLAKHITAKAPQALGPSEEPTVSAEGAQAPVVFPTGPAAGDDTATPSETSKRETLQSNITTPMTSPGITPGETGKRFSEAGRRPSTAAPSTLRTEVKSFKANAVYSFLKDPPPMARPQTAATKSLTHLPSFIRVKSKQSTPELPVHTKATVISRPDFNKSLPAIPKPVNQTEAQMEAAPKEKSGAITRMLKTVRLQRTQTPPVVQARSTSTDAPRQPEQLDKMSGMPPAKKQRFNFSSMFHKRNTTHPKRLTVG</sequence>
<feature type="compositionally biased region" description="Basic and acidic residues" evidence="1">
    <location>
        <begin position="16"/>
        <end position="36"/>
    </location>
</feature>
<gene>
    <name evidence="2" type="ORF">LTR24_009015</name>
</gene>
<feature type="compositionally biased region" description="Polar residues" evidence="1">
    <location>
        <begin position="123"/>
        <end position="135"/>
    </location>
</feature>
<dbReference type="Proteomes" id="UP001345013">
    <property type="component" value="Unassembled WGS sequence"/>
</dbReference>
<keyword evidence="3" id="KW-1185">Reference proteome</keyword>
<comment type="caution">
    <text evidence="2">The sequence shown here is derived from an EMBL/GenBank/DDBJ whole genome shotgun (WGS) entry which is preliminary data.</text>
</comment>
<evidence type="ECO:0000313" key="3">
    <source>
        <dbReference type="Proteomes" id="UP001345013"/>
    </source>
</evidence>
<feature type="compositionally biased region" description="Basic residues" evidence="1">
    <location>
        <begin position="308"/>
        <end position="322"/>
    </location>
</feature>
<accession>A0ABR0JZ79</accession>
<protein>
    <submittedName>
        <fullName evidence="2">Uncharacterized protein</fullName>
    </submittedName>
</protein>
<evidence type="ECO:0000313" key="2">
    <source>
        <dbReference type="EMBL" id="KAK5079706.1"/>
    </source>
</evidence>
<dbReference type="EMBL" id="JAVRRG010000177">
    <property type="protein sequence ID" value="KAK5079706.1"/>
    <property type="molecule type" value="Genomic_DNA"/>
</dbReference>
<name>A0ABR0JZ79_9EURO</name>
<reference evidence="2 3" key="1">
    <citation type="submission" date="2023-08" db="EMBL/GenBank/DDBJ databases">
        <title>Black Yeasts Isolated from many extreme environments.</title>
        <authorList>
            <person name="Coleine C."/>
            <person name="Stajich J.E."/>
            <person name="Selbmann L."/>
        </authorList>
    </citation>
    <scope>NUCLEOTIDE SEQUENCE [LARGE SCALE GENOMIC DNA]</scope>
    <source>
        <strain evidence="2 3">CCFEE 5885</strain>
    </source>
</reference>
<feature type="region of interest" description="Disordered" evidence="1">
    <location>
        <begin position="1"/>
        <end position="36"/>
    </location>
</feature>